<evidence type="ECO:0000313" key="2">
    <source>
        <dbReference type="EMBL" id="MCZ0862415.1"/>
    </source>
</evidence>
<feature type="transmembrane region" description="Helical" evidence="1">
    <location>
        <begin position="86"/>
        <end position="109"/>
    </location>
</feature>
<proteinExistence type="predicted"/>
<protein>
    <submittedName>
        <fullName evidence="2">Uncharacterized protein</fullName>
    </submittedName>
</protein>
<reference evidence="2" key="1">
    <citation type="submission" date="2022-12" db="EMBL/GenBank/DDBJ databases">
        <title>Isolation and characterisation of novel Methanocorpusculum spp. from native Australian herbivores indicates the genus is ancestrally host-associated.</title>
        <authorList>
            <person name="Volmer J.G."/>
            <person name="Soo R.M."/>
            <person name="Evans P.N."/>
            <person name="Hoedt E.C."/>
            <person name="Astorga Alsina A.L."/>
            <person name="Woodcroft B.J."/>
            <person name="Tyson G.W."/>
            <person name="Hugenholtz P."/>
            <person name="Morrison M."/>
        </authorList>
    </citation>
    <scope>NUCLEOTIDE SEQUENCE</scope>
    <source>
        <strain evidence="2">CW153</strain>
    </source>
</reference>
<sequence length="116" mass="13012">MVLIEIIIILMIPVPLFLIAAKLISRYGVDESLFRIVDYSTPGHGLVTLFGVFGTVGIILIDAEILTLTMALGEYLPEPWTWEVPFSIWLIPWSVALLITMRAIGGYLLKYFKGEL</sequence>
<comment type="caution">
    <text evidence="2">The sequence shown here is derived from an EMBL/GenBank/DDBJ whole genome shotgun (WGS) entry which is preliminary data.</text>
</comment>
<keyword evidence="1" id="KW-0812">Transmembrane</keyword>
<keyword evidence="3" id="KW-1185">Reference proteome</keyword>
<evidence type="ECO:0000256" key="1">
    <source>
        <dbReference type="SAM" id="Phobius"/>
    </source>
</evidence>
<dbReference type="EMBL" id="JAPTGC010000004">
    <property type="protein sequence ID" value="MCZ0862415.1"/>
    <property type="molecule type" value="Genomic_DNA"/>
</dbReference>
<gene>
    <name evidence="2" type="ORF">O0S09_03985</name>
</gene>
<feature type="transmembrane region" description="Helical" evidence="1">
    <location>
        <begin position="6"/>
        <end position="25"/>
    </location>
</feature>
<evidence type="ECO:0000313" key="3">
    <source>
        <dbReference type="Proteomes" id="UP001141336"/>
    </source>
</evidence>
<accession>A0ABT4IKX9</accession>
<dbReference type="RefSeq" id="WP_268922660.1">
    <property type="nucleotide sequence ID" value="NZ_JAPTGC010000004.1"/>
</dbReference>
<keyword evidence="1" id="KW-0472">Membrane</keyword>
<dbReference type="Proteomes" id="UP001141336">
    <property type="component" value="Unassembled WGS sequence"/>
</dbReference>
<name>A0ABT4IKX9_9EURY</name>
<keyword evidence="1" id="KW-1133">Transmembrane helix</keyword>
<organism evidence="2 3">
    <name type="scientific">Methanocorpusculum vombati</name>
    <dbReference type="NCBI Taxonomy" id="3002864"/>
    <lineage>
        <taxon>Archaea</taxon>
        <taxon>Methanobacteriati</taxon>
        <taxon>Methanobacteriota</taxon>
        <taxon>Stenosarchaea group</taxon>
        <taxon>Methanomicrobia</taxon>
        <taxon>Methanomicrobiales</taxon>
        <taxon>Methanocorpusculaceae</taxon>
        <taxon>Methanocorpusculum</taxon>
    </lineage>
</organism>
<feature type="transmembrane region" description="Helical" evidence="1">
    <location>
        <begin position="46"/>
        <end position="66"/>
    </location>
</feature>